<organism evidence="3 4">
    <name type="scientific">Emiliania huxleyi (strain CCMP1516)</name>
    <dbReference type="NCBI Taxonomy" id="280463"/>
    <lineage>
        <taxon>Eukaryota</taxon>
        <taxon>Haptista</taxon>
        <taxon>Haptophyta</taxon>
        <taxon>Prymnesiophyceae</taxon>
        <taxon>Isochrysidales</taxon>
        <taxon>Noelaerhabdaceae</taxon>
        <taxon>Emiliania</taxon>
    </lineage>
</organism>
<feature type="domain" description="SAP" evidence="2">
    <location>
        <begin position="222"/>
        <end position="253"/>
    </location>
</feature>
<dbReference type="eggNOG" id="ENOG502T0A3">
    <property type="taxonomic scope" value="Eukaryota"/>
</dbReference>
<dbReference type="AlphaFoldDB" id="A0A0D3KAL7"/>
<dbReference type="InterPro" id="IPR003034">
    <property type="entry name" value="SAP_dom"/>
</dbReference>
<evidence type="ECO:0000256" key="1">
    <source>
        <dbReference type="SAM" id="MobiDB-lite"/>
    </source>
</evidence>
<evidence type="ECO:0000313" key="3">
    <source>
        <dbReference type="EnsemblProtists" id="EOD32802"/>
    </source>
</evidence>
<dbReference type="EnsemblProtists" id="EOD32802">
    <property type="protein sequence ID" value="EOD32802"/>
    <property type="gene ID" value="EMIHUDRAFT_230405"/>
</dbReference>
<keyword evidence="4" id="KW-1185">Reference proteome</keyword>
<dbReference type="HOGENOM" id="CLU_830118_0_0_1"/>
<sequence length="335" mass="37544">MSRSALQQALQNELLTYEVICPGVGYIQSRDDLGAARGEEEPCDSYAYRESWRLHPSSRWEQRTENFTCVGKLARSEFSRTSCDVKPHRVEASADSPARALCHTISEHGWSLHDALGGRGPSPPDVMHRFQCELCGEASLRDQAKNAELEAELRAQDLQREQEWKKTNEVQQKRKRLEKEEAQKRRLALLSSPPHVTTTTTCRSAQALGGSGTQADEDVRRFNLLKIAELKRVCAVNQLLVSGSKPQLVERLLGCKMHGRLGSRCPRCGNSKLELLYAPDSDEEPHAVQCKHMKGRGRPCSFRREFTTATKASVLRGWLVDSADGDLHRVGMVVP</sequence>
<dbReference type="Gene3D" id="1.10.720.30">
    <property type="entry name" value="SAP domain"/>
    <property type="match status" value="1"/>
</dbReference>
<protein>
    <recommendedName>
        <fullName evidence="2">SAP domain-containing protein</fullName>
    </recommendedName>
</protein>
<reference evidence="3" key="2">
    <citation type="submission" date="2024-10" db="UniProtKB">
        <authorList>
            <consortium name="EnsemblProtists"/>
        </authorList>
    </citation>
    <scope>IDENTIFICATION</scope>
</reference>
<proteinExistence type="predicted"/>
<dbReference type="Pfam" id="PF02037">
    <property type="entry name" value="SAP"/>
    <property type="match status" value="1"/>
</dbReference>
<dbReference type="PaxDb" id="2903-EOD32802"/>
<evidence type="ECO:0000259" key="2">
    <source>
        <dbReference type="Pfam" id="PF02037"/>
    </source>
</evidence>
<dbReference type="Proteomes" id="UP000013827">
    <property type="component" value="Unassembled WGS sequence"/>
</dbReference>
<feature type="compositionally biased region" description="Polar residues" evidence="1">
    <location>
        <begin position="194"/>
        <end position="204"/>
    </location>
</feature>
<feature type="region of interest" description="Disordered" evidence="1">
    <location>
        <begin position="165"/>
        <end position="213"/>
    </location>
</feature>
<dbReference type="InterPro" id="IPR036361">
    <property type="entry name" value="SAP_dom_sf"/>
</dbReference>
<feature type="compositionally biased region" description="Basic and acidic residues" evidence="1">
    <location>
        <begin position="165"/>
        <end position="184"/>
    </location>
</feature>
<evidence type="ECO:0000313" key="4">
    <source>
        <dbReference type="Proteomes" id="UP000013827"/>
    </source>
</evidence>
<accession>A0A0D3KAL7</accession>
<dbReference type="KEGG" id="ehx:EMIHUDRAFT_230405"/>
<reference evidence="4" key="1">
    <citation type="journal article" date="2013" name="Nature">
        <title>Pan genome of the phytoplankton Emiliania underpins its global distribution.</title>
        <authorList>
            <person name="Read B.A."/>
            <person name="Kegel J."/>
            <person name="Klute M.J."/>
            <person name="Kuo A."/>
            <person name="Lefebvre S.C."/>
            <person name="Maumus F."/>
            <person name="Mayer C."/>
            <person name="Miller J."/>
            <person name="Monier A."/>
            <person name="Salamov A."/>
            <person name="Young J."/>
            <person name="Aguilar M."/>
            <person name="Claverie J.M."/>
            <person name="Frickenhaus S."/>
            <person name="Gonzalez K."/>
            <person name="Herman E.K."/>
            <person name="Lin Y.C."/>
            <person name="Napier J."/>
            <person name="Ogata H."/>
            <person name="Sarno A.F."/>
            <person name="Shmutz J."/>
            <person name="Schroeder D."/>
            <person name="de Vargas C."/>
            <person name="Verret F."/>
            <person name="von Dassow P."/>
            <person name="Valentin K."/>
            <person name="Van de Peer Y."/>
            <person name="Wheeler G."/>
            <person name="Dacks J.B."/>
            <person name="Delwiche C.F."/>
            <person name="Dyhrman S.T."/>
            <person name="Glockner G."/>
            <person name="John U."/>
            <person name="Richards T."/>
            <person name="Worden A.Z."/>
            <person name="Zhang X."/>
            <person name="Grigoriev I.V."/>
            <person name="Allen A.E."/>
            <person name="Bidle K."/>
            <person name="Borodovsky M."/>
            <person name="Bowler C."/>
            <person name="Brownlee C."/>
            <person name="Cock J.M."/>
            <person name="Elias M."/>
            <person name="Gladyshev V.N."/>
            <person name="Groth M."/>
            <person name="Guda C."/>
            <person name="Hadaegh A."/>
            <person name="Iglesias-Rodriguez M.D."/>
            <person name="Jenkins J."/>
            <person name="Jones B.M."/>
            <person name="Lawson T."/>
            <person name="Leese F."/>
            <person name="Lindquist E."/>
            <person name="Lobanov A."/>
            <person name="Lomsadze A."/>
            <person name="Malik S.B."/>
            <person name="Marsh M.E."/>
            <person name="Mackinder L."/>
            <person name="Mock T."/>
            <person name="Mueller-Roeber B."/>
            <person name="Pagarete A."/>
            <person name="Parker M."/>
            <person name="Probert I."/>
            <person name="Quesneville H."/>
            <person name="Raines C."/>
            <person name="Rensing S.A."/>
            <person name="Riano-Pachon D.M."/>
            <person name="Richier S."/>
            <person name="Rokitta S."/>
            <person name="Shiraiwa Y."/>
            <person name="Soanes D.M."/>
            <person name="van der Giezen M."/>
            <person name="Wahlund T.M."/>
            <person name="Williams B."/>
            <person name="Wilson W."/>
            <person name="Wolfe G."/>
            <person name="Wurch L.L."/>
        </authorList>
    </citation>
    <scope>NUCLEOTIDE SEQUENCE</scope>
</reference>
<dbReference type="RefSeq" id="XP_005785231.1">
    <property type="nucleotide sequence ID" value="XM_005785174.1"/>
</dbReference>
<dbReference type="GeneID" id="17278075"/>
<name>A0A0D3KAL7_EMIH1</name>